<dbReference type="PANTHER" id="PTHR11081:SF8">
    <property type="entry name" value="EXONUCLEASE 1"/>
    <property type="match status" value="1"/>
</dbReference>
<evidence type="ECO:0000256" key="9">
    <source>
        <dbReference type="ARBA" id="ARBA00022881"/>
    </source>
</evidence>
<comment type="subcellular location">
    <subcellularLocation>
        <location evidence="1 13">Nucleus</location>
    </subcellularLocation>
</comment>
<dbReference type="GeneID" id="80876077"/>
<dbReference type="InterPro" id="IPR008918">
    <property type="entry name" value="HhH2"/>
</dbReference>
<comment type="similarity">
    <text evidence="2 13">Belongs to the XPG/RAD2 endonuclease family. EXO1 subfamily.</text>
</comment>
<keyword evidence="18" id="KW-1185">Reference proteome</keyword>
<dbReference type="FunFam" id="1.10.150.20:FF:000011">
    <property type="entry name" value="exonuclease 1"/>
    <property type="match status" value="1"/>
</dbReference>
<evidence type="ECO:0000256" key="5">
    <source>
        <dbReference type="ARBA" id="ARBA00022763"/>
    </source>
</evidence>
<dbReference type="InterPro" id="IPR006086">
    <property type="entry name" value="XPG-I_dom"/>
</dbReference>
<feature type="domain" description="XPG N-terminal" evidence="16">
    <location>
        <begin position="1"/>
        <end position="99"/>
    </location>
</feature>
<dbReference type="GO" id="GO:0006298">
    <property type="term" value="P:mismatch repair"/>
    <property type="evidence" value="ECO:0007669"/>
    <property type="project" value="TreeGrafter"/>
</dbReference>
<dbReference type="GO" id="GO:0017108">
    <property type="term" value="F:5'-flap endonuclease activity"/>
    <property type="evidence" value="ECO:0007669"/>
    <property type="project" value="TreeGrafter"/>
</dbReference>
<dbReference type="PRINTS" id="PR00853">
    <property type="entry name" value="XPGRADSUPER"/>
</dbReference>
<dbReference type="InterPro" id="IPR029060">
    <property type="entry name" value="PIN-like_dom_sf"/>
</dbReference>
<evidence type="ECO:0000256" key="1">
    <source>
        <dbReference type="ARBA" id="ARBA00004123"/>
    </source>
</evidence>
<evidence type="ECO:0000256" key="10">
    <source>
        <dbReference type="ARBA" id="ARBA00023125"/>
    </source>
</evidence>
<dbReference type="InterPro" id="IPR019974">
    <property type="entry name" value="XPG_CS"/>
</dbReference>
<evidence type="ECO:0000256" key="12">
    <source>
        <dbReference type="ARBA" id="ARBA00023242"/>
    </source>
</evidence>
<keyword evidence="9 13" id="KW-0267">Excision nuclease</keyword>
<dbReference type="SMART" id="SM00279">
    <property type="entry name" value="HhH2"/>
    <property type="match status" value="1"/>
</dbReference>
<keyword evidence="13" id="KW-0228">DNA excision</keyword>
<keyword evidence="6 13" id="KW-0378">Hydrolase</keyword>
<name>A0AAE9WCT6_9SCHI</name>
<dbReference type="PROSITE" id="PS00841">
    <property type="entry name" value="XPG_1"/>
    <property type="match status" value="1"/>
</dbReference>
<dbReference type="Pfam" id="PF00867">
    <property type="entry name" value="XPG_I"/>
    <property type="match status" value="1"/>
</dbReference>
<keyword evidence="4 13" id="KW-0479">Metal-binding</keyword>
<feature type="region of interest" description="Disordered" evidence="14">
    <location>
        <begin position="342"/>
        <end position="442"/>
    </location>
</feature>
<accession>A0AAE9WCT6</accession>
<dbReference type="InterPro" id="IPR037315">
    <property type="entry name" value="EXO1_H3TH"/>
</dbReference>
<dbReference type="InterPro" id="IPR036279">
    <property type="entry name" value="5-3_exonuclease_C_sf"/>
</dbReference>
<dbReference type="AlphaFoldDB" id="A0AAE9WCT6"/>
<dbReference type="GO" id="GO:0003677">
    <property type="term" value="F:DNA binding"/>
    <property type="evidence" value="ECO:0007669"/>
    <property type="project" value="UniProtKB-UniRule"/>
</dbReference>
<evidence type="ECO:0000259" key="16">
    <source>
        <dbReference type="SMART" id="SM00485"/>
    </source>
</evidence>
<feature type="region of interest" description="Disordered" evidence="14">
    <location>
        <begin position="458"/>
        <end position="573"/>
    </location>
</feature>
<evidence type="ECO:0000256" key="14">
    <source>
        <dbReference type="SAM" id="MobiDB-lite"/>
    </source>
</evidence>
<dbReference type="RefSeq" id="XP_056038234.1">
    <property type="nucleotide sequence ID" value="XM_056181388.1"/>
</dbReference>
<keyword evidence="10 13" id="KW-0238">DNA-binding</keyword>
<dbReference type="FunFam" id="3.40.50.1010:FF:000002">
    <property type="entry name" value="Exonuclease 1, putative"/>
    <property type="match status" value="1"/>
</dbReference>
<feature type="compositionally biased region" description="Low complexity" evidence="14">
    <location>
        <begin position="504"/>
        <end position="518"/>
    </location>
</feature>
<dbReference type="GO" id="GO:0006310">
    <property type="term" value="P:DNA recombination"/>
    <property type="evidence" value="ECO:0007669"/>
    <property type="project" value="TreeGrafter"/>
</dbReference>
<keyword evidence="12 13" id="KW-0539">Nucleus</keyword>
<dbReference type="Pfam" id="PF00752">
    <property type="entry name" value="XPG_N"/>
    <property type="match status" value="1"/>
</dbReference>
<dbReference type="KEGG" id="som:SOMG_02596"/>
<evidence type="ECO:0000256" key="11">
    <source>
        <dbReference type="ARBA" id="ARBA00023204"/>
    </source>
</evidence>
<dbReference type="GO" id="GO:0046872">
    <property type="term" value="F:metal ion binding"/>
    <property type="evidence" value="ECO:0007669"/>
    <property type="project" value="UniProtKB-UniRule"/>
</dbReference>
<dbReference type="InterPro" id="IPR044752">
    <property type="entry name" value="PIN-like_EXO1"/>
</dbReference>
<dbReference type="SMART" id="SM00485">
    <property type="entry name" value="XPGN"/>
    <property type="match status" value="1"/>
</dbReference>
<keyword evidence="7 13" id="KW-0269">Exonuclease</keyword>
<dbReference type="Gene3D" id="3.40.50.1010">
    <property type="entry name" value="5'-nuclease"/>
    <property type="match status" value="1"/>
</dbReference>
<dbReference type="CDD" id="cd09857">
    <property type="entry name" value="PIN_EXO1"/>
    <property type="match status" value="1"/>
</dbReference>
<protein>
    <recommendedName>
        <fullName evidence="13">Exonuclease 1</fullName>
        <ecNumber evidence="13">3.1.-.-</ecNumber>
    </recommendedName>
</protein>
<gene>
    <name evidence="17" type="primary">exo1</name>
    <name evidence="17" type="ORF">SOMG_02596</name>
</gene>
<evidence type="ECO:0000259" key="15">
    <source>
        <dbReference type="SMART" id="SM00484"/>
    </source>
</evidence>
<proteinExistence type="inferred from homology"/>
<comment type="cofactor">
    <cofactor evidence="13">
        <name>Mg(2+)</name>
        <dbReference type="ChEBI" id="CHEBI:18420"/>
    </cofactor>
    <text evidence="13">Binds 2 magnesium ions per subunit. They probably participate in the reaction catalyzed by the enzyme. May bind an additional third magnesium ion after substrate binding.</text>
</comment>
<keyword evidence="8 13" id="KW-0460">Magnesium</keyword>
<dbReference type="GO" id="GO:0005634">
    <property type="term" value="C:nucleus"/>
    <property type="evidence" value="ECO:0007669"/>
    <property type="project" value="UniProtKB-SubCell"/>
</dbReference>
<dbReference type="Gene3D" id="1.10.150.20">
    <property type="entry name" value="5' to 3' exonuclease, C-terminal subdomain"/>
    <property type="match status" value="1"/>
</dbReference>
<feature type="domain" description="XPG-I" evidence="15">
    <location>
        <begin position="138"/>
        <end position="207"/>
    </location>
</feature>
<evidence type="ECO:0000256" key="8">
    <source>
        <dbReference type="ARBA" id="ARBA00022842"/>
    </source>
</evidence>
<feature type="compositionally biased region" description="Polar residues" evidence="14">
    <location>
        <begin position="342"/>
        <end position="354"/>
    </location>
</feature>
<reference evidence="17 18" key="1">
    <citation type="journal article" date="2023" name="G3 (Bethesda)">
        <title>A high-quality reference genome for the fission yeast Schizosaccharomyces osmophilus.</title>
        <authorList>
            <person name="Jia G.S."/>
            <person name="Zhang W.C."/>
            <person name="Liang Y."/>
            <person name="Liu X.H."/>
            <person name="Rhind N."/>
            <person name="Pidoux A."/>
            <person name="Brysch-Herzberg M."/>
            <person name="Du L.L."/>
        </authorList>
    </citation>
    <scope>NUCLEOTIDE SEQUENCE [LARGE SCALE GENOMIC DNA]</scope>
    <source>
        <strain evidence="17 18">CBS 15793</strain>
    </source>
</reference>
<evidence type="ECO:0000256" key="4">
    <source>
        <dbReference type="ARBA" id="ARBA00022723"/>
    </source>
</evidence>
<feature type="compositionally biased region" description="Basic and acidic residues" evidence="14">
    <location>
        <begin position="474"/>
        <end position="493"/>
    </location>
</feature>
<feature type="compositionally biased region" description="Low complexity" evidence="14">
    <location>
        <begin position="544"/>
        <end position="557"/>
    </location>
</feature>
<dbReference type="EC" id="3.1.-.-" evidence="13"/>
<dbReference type="PANTHER" id="PTHR11081">
    <property type="entry name" value="FLAP ENDONUCLEASE FAMILY MEMBER"/>
    <property type="match status" value="1"/>
</dbReference>
<evidence type="ECO:0000313" key="17">
    <source>
        <dbReference type="EMBL" id="WBW73991.1"/>
    </source>
</evidence>
<evidence type="ECO:0000256" key="13">
    <source>
        <dbReference type="RuleBase" id="RU910737"/>
    </source>
</evidence>
<dbReference type="SUPFAM" id="SSF47807">
    <property type="entry name" value="5' to 3' exonuclease, C-terminal subdomain"/>
    <property type="match status" value="1"/>
</dbReference>
<dbReference type="SUPFAM" id="SSF88723">
    <property type="entry name" value="PIN domain-like"/>
    <property type="match status" value="1"/>
</dbReference>
<organism evidence="17 18">
    <name type="scientific">Schizosaccharomyces osmophilus</name>
    <dbReference type="NCBI Taxonomy" id="2545709"/>
    <lineage>
        <taxon>Eukaryota</taxon>
        <taxon>Fungi</taxon>
        <taxon>Dikarya</taxon>
        <taxon>Ascomycota</taxon>
        <taxon>Taphrinomycotina</taxon>
        <taxon>Schizosaccharomycetes</taxon>
        <taxon>Schizosaccharomycetales</taxon>
        <taxon>Schizosaccharomycetaceae</taxon>
        <taxon>Schizosaccharomyces</taxon>
    </lineage>
</organism>
<keyword evidence="5 13" id="KW-0227">DNA damage</keyword>
<dbReference type="InterPro" id="IPR006085">
    <property type="entry name" value="XPG_DNA_repair_N"/>
</dbReference>
<dbReference type="EMBL" id="CP115612">
    <property type="protein sequence ID" value="WBW73991.1"/>
    <property type="molecule type" value="Genomic_DNA"/>
</dbReference>
<comment type="function">
    <text evidence="13">5'-&gt;3' double-stranded DNA exonuclease which may also possess a cryptic 3'-&gt;5' double-stranded DNA exonuclease activity. Functions in DNA mismatch repair.</text>
</comment>
<feature type="compositionally biased region" description="Polar residues" evidence="14">
    <location>
        <begin position="421"/>
        <end position="438"/>
    </location>
</feature>
<evidence type="ECO:0000256" key="7">
    <source>
        <dbReference type="ARBA" id="ARBA00022839"/>
    </source>
</evidence>
<evidence type="ECO:0000256" key="2">
    <source>
        <dbReference type="ARBA" id="ARBA00010563"/>
    </source>
</evidence>
<dbReference type="GO" id="GO:0035312">
    <property type="term" value="F:5'-3' DNA exonuclease activity"/>
    <property type="evidence" value="ECO:0007669"/>
    <property type="project" value="UniProtKB-UniRule"/>
</dbReference>
<dbReference type="SMART" id="SM00484">
    <property type="entry name" value="XPGI"/>
    <property type="match status" value="1"/>
</dbReference>
<evidence type="ECO:0000256" key="6">
    <source>
        <dbReference type="ARBA" id="ARBA00022801"/>
    </source>
</evidence>
<evidence type="ECO:0000256" key="3">
    <source>
        <dbReference type="ARBA" id="ARBA00022722"/>
    </source>
</evidence>
<dbReference type="CDD" id="cd09908">
    <property type="entry name" value="H3TH_EXO1"/>
    <property type="match status" value="1"/>
</dbReference>
<sequence length="573" mass="64494">MGIKGLLGFLKSSQTPSHVEEFSGKTLGVDGYVWLHKGVFTCAHELAMQKDTDKYIKYAVHQALMLQYYGVKPIIVFDGGPLPCKAPTEQKRKERREEAFRFAKQLWDEGKKGQAFAQFSHCVDVTPEMAAKVIAALKEHGISSIVAPYEADSQLVYLEKERIIDGIITEDSDMLVFGAKQVLFKMDSFGNCVKIQREDLFKKQEVDLRLLSDEKFRHMSIFSGCDYTDGIAGMGLKTALRYILRYHDPRAAIRAMRLDKSLKVPIAFEKEFLLADLAFMHQRVYCPKLKRIVHLSPTTREMTPEEDSYIGPFIEDQIAIAIAEGRFDPVTKIAFTAKNPLTDNSFHQQENNSESTKRKGITKTDISTFFMGTRPPNKRPKKISSMGCIPSQEKPLDKFVTPQKQEPLATVKESENENNHIKTPQQELPSPTKTSSEPRQFGKSLSDISHLVRKSENIAPFSAPGGSSKYFSQKKPDEKHIINEASQKDEKENISITSPSPAPKSWFSSFSYKSSAMSRPSTPLSKIGQDALNRRTGRSLPLQSKSTVSSKPSSPSLPERPKGVLSLQHYKFR</sequence>
<dbReference type="Proteomes" id="UP001212411">
    <property type="component" value="Chromosome 2"/>
</dbReference>
<dbReference type="InterPro" id="IPR006084">
    <property type="entry name" value="XPG/Rad2"/>
</dbReference>
<keyword evidence="3 13" id="KW-0540">Nuclease</keyword>
<evidence type="ECO:0000313" key="18">
    <source>
        <dbReference type="Proteomes" id="UP001212411"/>
    </source>
</evidence>
<keyword evidence="11 13" id="KW-0234">DNA repair</keyword>